<organism evidence="1 2">
    <name type="scientific">Pseudomonas emilianonis</name>
    <dbReference type="NCBI Taxonomy" id="2915812"/>
    <lineage>
        <taxon>Bacteria</taxon>
        <taxon>Pseudomonadati</taxon>
        <taxon>Pseudomonadota</taxon>
        <taxon>Gammaproteobacteria</taxon>
        <taxon>Pseudomonadales</taxon>
        <taxon>Pseudomonadaceae</taxon>
        <taxon>Pseudomonas</taxon>
    </lineage>
</organism>
<sequence>MPDRNTPLAAHPTRQAVEAQFFNRPTLCSVTAQMLARNLTEKYPPLTHPLADLRLAVPRDGGGRALLPLLDVALNHLADGSFPDVSTRQGLDSYLSTPSGTRLSYPANGSRADELLAPTPFTQVLGDPAHTVRIPIKGPNLDINSDPIKGLWSII</sequence>
<evidence type="ECO:0000313" key="1">
    <source>
        <dbReference type="EMBL" id="MCK1788482.1"/>
    </source>
</evidence>
<dbReference type="Proteomes" id="UP001317085">
    <property type="component" value="Unassembled WGS sequence"/>
</dbReference>
<dbReference type="EMBL" id="JAKNRV010000654">
    <property type="protein sequence ID" value="MCK1788482.1"/>
    <property type="molecule type" value="Genomic_DNA"/>
</dbReference>
<name>A0ABT0ERY1_9PSED</name>
<protein>
    <submittedName>
        <fullName evidence="1">Uncharacterized protein</fullName>
    </submittedName>
</protein>
<comment type="caution">
    <text evidence="1">The sequence shown here is derived from an EMBL/GenBank/DDBJ whole genome shotgun (WGS) entry which is preliminary data.</text>
</comment>
<proteinExistence type="predicted"/>
<feature type="non-terminal residue" evidence="1">
    <location>
        <position position="155"/>
    </location>
</feature>
<accession>A0ABT0ERY1</accession>
<dbReference type="RefSeq" id="WP_247408683.1">
    <property type="nucleotide sequence ID" value="NZ_JAKNRV010000654.1"/>
</dbReference>
<reference evidence="1 2" key="1">
    <citation type="submission" date="2022-02" db="EMBL/GenBank/DDBJ databases">
        <title>Comparative genomics of the first Antarctic Pseudomonas spp. capable of biotransforming 2,4,6-Trinitrotoluene.</title>
        <authorList>
            <person name="Cabrera M.A."/>
            <person name="Marquez S.L."/>
            <person name="Perez-Donoso J.M."/>
        </authorList>
    </citation>
    <scope>NUCLEOTIDE SEQUENCE [LARGE SCALE GENOMIC DNA]</scope>
    <source>
        <strain evidence="1 2">TNT11</strain>
    </source>
</reference>
<gene>
    <name evidence="1" type="ORF">L9Z73_30530</name>
</gene>
<keyword evidence="2" id="KW-1185">Reference proteome</keyword>
<evidence type="ECO:0000313" key="2">
    <source>
        <dbReference type="Proteomes" id="UP001317085"/>
    </source>
</evidence>